<keyword evidence="3" id="KW-1185">Reference proteome</keyword>
<proteinExistence type="predicted"/>
<keyword evidence="1" id="KW-1133">Transmembrane helix</keyword>
<evidence type="ECO:0000313" key="3">
    <source>
        <dbReference type="Proteomes" id="UP001165393"/>
    </source>
</evidence>
<keyword evidence="1" id="KW-0472">Membrane</keyword>
<reference evidence="2 3" key="1">
    <citation type="journal article" date="2013" name="Antonie Van Leeuwenhoek">
        <title>Echinimonas agarilytica gen. nov., sp. nov., a new gammaproteobacterium isolated from the sea urchin Strongylocentrotus intermedius.</title>
        <authorList>
            <person name="Nedashkovskaya O.I."/>
            <person name="Stenkova A.M."/>
            <person name="Zhukova N.V."/>
            <person name="Van Trappen S."/>
            <person name="Lee J.S."/>
            <person name="Kim S.B."/>
        </authorList>
    </citation>
    <scope>NUCLEOTIDE SEQUENCE [LARGE SCALE GENOMIC DNA]</scope>
    <source>
        <strain evidence="2 3">KMM 6351</strain>
    </source>
</reference>
<dbReference type="EMBL" id="JAMQGP010000010">
    <property type="protein sequence ID" value="MCM2681362.1"/>
    <property type="molecule type" value="Genomic_DNA"/>
</dbReference>
<dbReference type="Pfam" id="PF14163">
    <property type="entry name" value="SieB"/>
    <property type="match status" value="1"/>
</dbReference>
<keyword evidence="1" id="KW-0812">Transmembrane</keyword>
<protein>
    <submittedName>
        <fullName evidence="2">Superinfection exclusion B family protein</fullName>
    </submittedName>
</protein>
<dbReference type="InterPro" id="IPR025982">
    <property type="entry name" value="SieB"/>
</dbReference>
<accession>A0AA41WAQ2</accession>
<dbReference type="RefSeq" id="WP_251262843.1">
    <property type="nucleotide sequence ID" value="NZ_JAMQGP010000010.1"/>
</dbReference>
<gene>
    <name evidence="2" type="ORF">NAF29_17070</name>
</gene>
<feature type="transmembrane region" description="Helical" evidence="1">
    <location>
        <begin position="18"/>
        <end position="37"/>
    </location>
</feature>
<evidence type="ECO:0000256" key="1">
    <source>
        <dbReference type="SAM" id="Phobius"/>
    </source>
</evidence>
<organism evidence="2 3">
    <name type="scientific">Echinimonas agarilytica</name>
    <dbReference type="NCBI Taxonomy" id="1215918"/>
    <lineage>
        <taxon>Bacteria</taxon>
        <taxon>Pseudomonadati</taxon>
        <taxon>Pseudomonadota</taxon>
        <taxon>Gammaproteobacteria</taxon>
        <taxon>Alteromonadales</taxon>
        <taxon>Echinimonadaceae</taxon>
        <taxon>Echinimonas</taxon>
    </lineage>
</organism>
<evidence type="ECO:0000313" key="2">
    <source>
        <dbReference type="EMBL" id="MCM2681362.1"/>
    </source>
</evidence>
<sequence>MNVTEYKSDAKRDRLHRFLLVSLIASGVLLFAPNHIMLKLRLAEILDSYGALVALIYIVTLSYFVVLALNLMARVVMQRLNRQKAQKQAALKANCLDNEERAILREFFLQRTSSLILPIEQEAVQRLTDAHILHRHTQEEGLRTGFYRFSISTEARSYITSKNLRLPVNDLTEDDIRYFKAARPTYVKEQLKQQWREQIRAQRRQAA</sequence>
<comment type="caution">
    <text evidence="2">The sequence shown here is derived from an EMBL/GenBank/DDBJ whole genome shotgun (WGS) entry which is preliminary data.</text>
</comment>
<name>A0AA41WAQ2_9GAMM</name>
<dbReference type="Proteomes" id="UP001165393">
    <property type="component" value="Unassembled WGS sequence"/>
</dbReference>
<feature type="transmembrane region" description="Helical" evidence="1">
    <location>
        <begin position="49"/>
        <end position="73"/>
    </location>
</feature>
<dbReference type="AlphaFoldDB" id="A0AA41WAQ2"/>